<feature type="transmembrane region" description="Helical" evidence="7">
    <location>
        <begin position="99"/>
        <end position="118"/>
    </location>
</feature>
<dbReference type="Proteomes" id="UP000258707">
    <property type="component" value="Chromosome"/>
</dbReference>
<keyword evidence="5 7" id="KW-0472">Membrane</keyword>
<dbReference type="Pfam" id="PF01036">
    <property type="entry name" value="Bac_rhodopsin"/>
    <property type="match status" value="1"/>
</dbReference>
<evidence type="ECO:0000256" key="3">
    <source>
        <dbReference type="ARBA" id="ARBA00022692"/>
    </source>
</evidence>
<evidence type="ECO:0000313" key="9">
    <source>
        <dbReference type="Proteomes" id="UP000258707"/>
    </source>
</evidence>
<evidence type="ECO:0000256" key="7">
    <source>
        <dbReference type="SAM" id="Phobius"/>
    </source>
</evidence>
<dbReference type="GeneID" id="37639606"/>
<evidence type="ECO:0000256" key="5">
    <source>
        <dbReference type="ARBA" id="ARBA00023136"/>
    </source>
</evidence>
<dbReference type="GO" id="GO:0016020">
    <property type="term" value="C:membrane"/>
    <property type="evidence" value="ECO:0007669"/>
    <property type="project" value="UniProtKB-SubCell"/>
</dbReference>
<evidence type="ECO:0000256" key="4">
    <source>
        <dbReference type="ARBA" id="ARBA00022989"/>
    </source>
</evidence>
<name>A0A346PHZ9_9EURY</name>
<feature type="transmembrane region" description="Helical" evidence="7">
    <location>
        <begin position="73"/>
        <end position="92"/>
    </location>
</feature>
<dbReference type="SMART" id="SM01021">
    <property type="entry name" value="Bac_rhodopsin"/>
    <property type="match status" value="1"/>
</dbReference>
<feature type="transmembrane region" description="Helical" evidence="7">
    <location>
        <begin position="6"/>
        <end position="25"/>
    </location>
</feature>
<evidence type="ECO:0000256" key="6">
    <source>
        <dbReference type="SAM" id="MobiDB-lite"/>
    </source>
</evidence>
<organism evidence="8 9">
    <name type="scientific">Natrarchaeobaculum sulfurireducens</name>
    <dbReference type="NCBI Taxonomy" id="2044521"/>
    <lineage>
        <taxon>Archaea</taxon>
        <taxon>Methanobacteriati</taxon>
        <taxon>Methanobacteriota</taxon>
        <taxon>Stenosarchaea group</taxon>
        <taxon>Halobacteria</taxon>
        <taxon>Halobacteriales</taxon>
        <taxon>Natrialbaceae</taxon>
        <taxon>Natrarchaeobaculum</taxon>
    </lineage>
</organism>
<protein>
    <submittedName>
        <fullName evidence="8">Bacteriorhodopsin</fullName>
    </submittedName>
</protein>
<feature type="transmembrane region" description="Helical" evidence="7">
    <location>
        <begin position="37"/>
        <end position="61"/>
    </location>
</feature>
<dbReference type="RefSeq" id="WP_117365135.1">
    <property type="nucleotide sequence ID" value="NZ_CP024047.1"/>
</dbReference>
<evidence type="ECO:0000256" key="1">
    <source>
        <dbReference type="ARBA" id="ARBA00004141"/>
    </source>
</evidence>
<proteinExistence type="inferred from homology"/>
<dbReference type="InterPro" id="IPR001425">
    <property type="entry name" value="Arc/bac/fun_rhodopsins"/>
</dbReference>
<feature type="transmembrane region" description="Helical" evidence="7">
    <location>
        <begin position="191"/>
        <end position="213"/>
    </location>
</feature>
<evidence type="ECO:0000313" key="8">
    <source>
        <dbReference type="EMBL" id="AXR79144.1"/>
    </source>
</evidence>
<comment type="subcellular location">
    <subcellularLocation>
        <location evidence="1">Membrane</location>
        <topology evidence="1">Multi-pass membrane protein</topology>
    </subcellularLocation>
</comment>
<dbReference type="SUPFAM" id="SSF81321">
    <property type="entry name" value="Family A G protein-coupled receptor-like"/>
    <property type="match status" value="1"/>
</dbReference>
<comment type="similarity">
    <text evidence="2">Belongs to the archaeal/bacterial/fungal opsin family.</text>
</comment>
<keyword evidence="3 7" id="KW-0812">Transmembrane</keyword>
<gene>
    <name evidence="8" type="ORF">AArc1_2832</name>
</gene>
<sequence length="243" mass="25650">MFDISTIYLVSGATLGVATLVFATLTRRIPDTTRRYGVVTVVAVASMALAYMAMAGDLLLVETTGQDQSVARFIGYTVAWGGIVLLTGVVSGCGRANTIALFVAICITLWGSFAGWLVSGILELALTAVTIGGLAAVTYLLLGPIQRAASNESGDRMLLYGKLKHLLLLAWLVLMILSVTSEQNLALLDTFVGQLVASYVDVILFLGFGGFVFNNIGAFEDATDDAPSTTTENARPDGLETPQ</sequence>
<feature type="transmembrane region" description="Helical" evidence="7">
    <location>
        <begin position="124"/>
        <end position="142"/>
    </location>
</feature>
<dbReference type="AlphaFoldDB" id="A0A346PHZ9"/>
<dbReference type="KEGG" id="nan:AArc1_2832"/>
<dbReference type="EMBL" id="CP024047">
    <property type="protein sequence ID" value="AXR79144.1"/>
    <property type="molecule type" value="Genomic_DNA"/>
</dbReference>
<evidence type="ECO:0000256" key="2">
    <source>
        <dbReference type="ARBA" id="ARBA00008130"/>
    </source>
</evidence>
<dbReference type="Gene3D" id="1.20.1070.10">
    <property type="entry name" value="Rhodopsin 7-helix transmembrane proteins"/>
    <property type="match status" value="1"/>
</dbReference>
<accession>A0A346PHZ9</accession>
<feature type="region of interest" description="Disordered" evidence="6">
    <location>
        <begin position="224"/>
        <end position="243"/>
    </location>
</feature>
<feature type="compositionally biased region" description="Basic and acidic residues" evidence="6">
    <location>
        <begin position="234"/>
        <end position="243"/>
    </location>
</feature>
<keyword evidence="4 7" id="KW-1133">Transmembrane helix</keyword>
<feature type="transmembrane region" description="Helical" evidence="7">
    <location>
        <begin position="163"/>
        <end position="179"/>
    </location>
</feature>
<reference evidence="9" key="1">
    <citation type="submission" date="2017-10" db="EMBL/GenBank/DDBJ databases">
        <title>Phenotypic and genomic properties of facultatively anaerobic sulfur-reducing natronoarchaea from hypersaline soda lakes.</title>
        <authorList>
            <person name="Sorokin D.Y."/>
            <person name="Kublanov I.V."/>
            <person name="Roman P."/>
            <person name="Sinninghe Damste J.S."/>
            <person name="Golyshin P.N."/>
            <person name="Rojo D."/>
            <person name="Ciordia S."/>
            <person name="Mena Md.C."/>
            <person name="Ferrer M."/>
            <person name="Messina E."/>
            <person name="Smedile F."/>
            <person name="La Spada G."/>
            <person name="La Cono V."/>
            <person name="Yakimov M.M."/>
        </authorList>
    </citation>
    <scope>NUCLEOTIDE SEQUENCE [LARGE SCALE GENOMIC DNA]</scope>
    <source>
        <strain evidence="9">AArc1</strain>
    </source>
</reference>